<organism evidence="1 2">
    <name type="scientific">Prochlorococcus marinus XMU1408</name>
    <dbReference type="NCBI Taxonomy" id="2213228"/>
    <lineage>
        <taxon>Bacteria</taxon>
        <taxon>Bacillati</taxon>
        <taxon>Cyanobacteriota</taxon>
        <taxon>Cyanophyceae</taxon>
        <taxon>Synechococcales</taxon>
        <taxon>Prochlorococcaceae</taxon>
        <taxon>Prochlorococcus</taxon>
    </lineage>
</organism>
<dbReference type="EMBL" id="QJUE01000002">
    <property type="protein sequence ID" value="PYE02930.1"/>
    <property type="molecule type" value="Genomic_DNA"/>
</dbReference>
<evidence type="ECO:0000313" key="2">
    <source>
        <dbReference type="Proteomes" id="UP000247807"/>
    </source>
</evidence>
<accession>A0A318R438</accession>
<sequence>MLKINQNTKKIFNFSLNLFILTLTFFLTISSEVYAANNNWIEITKTPNGIQYLDKDSVSKKDKGVIEITTKYLKIDANTSNEIDENIYIMRINCLTNKFKDISVNGTINLSAKWKAPGGDKLINDVILYNCKNV</sequence>
<dbReference type="RefSeq" id="WP_158466425.1">
    <property type="nucleotide sequence ID" value="NZ_QJUE01000002.1"/>
</dbReference>
<gene>
    <name evidence="1" type="ORF">DNJ73_04055</name>
</gene>
<comment type="caution">
    <text evidence="1">The sequence shown here is derived from an EMBL/GenBank/DDBJ whole genome shotgun (WGS) entry which is preliminary data.</text>
</comment>
<proteinExistence type="predicted"/>
<dbReference type="OrthoDB" id="8561924at2"/>
<evidence type="ECO:0000313" key="1">
    <source>
        <dbReference type="EMBL" id="PYE02930.1"/>
    </source>
</evidence>
<dbReference type="Proteomes" id="UP000247807">
    <property type="component" value="Unassembled WGS sequence"/>
</dbReference>
<dbReference type="AlphaFoldDB" id="A0A318R438"/>
<name>A0A318R438_PROMR</name>
<reference evidence="1 2" key="1">
    <citation type="journal article" date="2018" name="Appl. Environ. Microbiol.">
        <title>Genome rearrangement shapes Prochlorococcus ecological adaptation.</title>
        <authorList>
            <person name="Yan W."/>
            <person name="Wei S."/>
            <person name="Wang Q."/>
            <person name="Xiao X."/>
            <person name="Zeng Q."/>
            <person name="Jiao N."/>
            <person name="Zhang R."/>
        </authorList>
    </citation>
    <scope>NUCLEOTIDE SEQUENCE [LARGE SCALE GENOMIC DNA]</scope>
    <source>
        <strain evidence="1 2">XMU1408</strain>
    </source>
</reference>
<protein>
    <submittedName>
        <fullName evidence="1">Uncharacterized protein</fullName>
    </submittedName>
</protein>